<accession>A0A0G1ESS9</accession>
<dbReference type="STRING" id="1618436.UV59_C0002G0006"/>
<feature type="transmembrane region" description="Helical" evidence="1">
    <location>
        <begin position="120"/>
        <end position="138"/>
    </location>
</feature>
<feature type="transmembrane region" description="Helical" evidence="1">
    <location>
        <begin position="88"/>
        <end position="108"/>
    </location>
</feature>
<protein>
    <submittedName>
        <fullName evidence="2">Uncharacterized protein</fullName>
    </submittedName>
</protein>
<reference evidence="2 3" key="1">
    <citation type="journal article" date="2015" name="Nature">
        <title>rRNA introns, odd ribosomes, and small enigmatic genomes across a large radiation of phyla.</title>
        <authorList>
            <person name="Brown C.T."/>
            <person name="Hug L.A."/>
            <person name="Thomas B.C."/>
            <person name="Sharon I."/>
            <person name="Castelle C.J."/>
            <person name="Singh A."/>
            <person name="Wilkins M.J."/>
            <person name="Williams K.H."/>
            <person name="Banfield J.F."/>
        </authorList>
    </citation>
    <scope>NUCLEOTIDE SEQUENCE [LARGE SCALE GENOMIC DNA]</scope>
</reference>
<comment type="caution">
    <text evidence="2">The sequence shown here is derived from an EMBL/GenBank/DDBJ whole genome shotgun (WGS) entry which is preliminary data.</text>
</comment>
<dbReference type="AlphaFoldDB" id="A0A0G1ESS9"/>
<evidence type="ECO:0000313" key="2">
    <source>
        <dbReference type="EMBL" id="KKS86131.1"/>
    </source>
</evidence>
<name>A0A0G1ESS9_9BACT</name>
<dbReference type="EMBL" id="LCFB01000002">
    <property type="protein sequence ID" value="KKS86131.1"/>
    <property type="molecule type" value="Genomic_DNA"/>
</dbReference>
<keyword evidence="1" id="KW-0812">Transmembrane</keyword>
<feature type="transmembrane region" description="Helical" evidence="1">
    <location>
        <begin position="57"/>
        <end position="76"/>
    </location>
</feature>
<evidence type="ECO:0000256" key="1">
    <source>
        <dbReference type="SAM" id="Phobius"/>
    </source>
</evidence>
<feature type="transmembrane region" description="Helical" evidence="1">
    <location>
        <begin position="182"/>
        <end position="202"/>
    </location>
</feature>
<sequence length="209" mass="23831">MKTLAAYPGKIEIDRNIPEVDQSLFSQPFMRPGVVEPGSSSLDILSQNLTWDVRNDFIFIPIFLAVILTFAALALFKIKVFGKTLTEYLQPIWYFVLIAAAVVLWQYIVGVTLEGDSIQLRISQIIWELMVGISVYLLSKKGFGYGNIFFVGVLYSIFIHGLKVSIRYFFYAKTLWYVLDRFLYGSLLVMLVAVGLGFIFILSRNKKLN</sequence>
<keyword evidence="1" id="KW-1133">Transmembrane helix</keyword>
<feature type="transmembrane region" description="Helical" evidence="1">
    <location>
        <begin position="145"/>
        <end position="170"/>
    </location>
</feature>
<proteinExistence type="predicted"/>
<gene>
    <name evidence="2" type="ORF">UV59_C0002G0006</name>
</gene>
<evidence type="ECO:0000313" key="3">
    <source>
        <dbReference type="Proteomes" id="UP000034543"/>
    </source>
</evidence>
<keyword evidence="1" id="KW-0472">Membrane</keyword>
<organism evidence="2 3">
    <name type="scientific">Candidatus Gottesmanbacteria bacterium GW2011_GWA1_43_11</name>
    <dbReference type="NCBI Taxonomy" id="1618436"/>
    <lineage>
        <taxon>Bacteria</taxon>
        <taxon>Candidatus Gottesmaniibacteriota</taxon>
    </lineage>
</organism>
<dbReference type="Proteomes" id="UP000034543">
    <property type="component" value="Unassembled WGS sequence"/>
</dbReference>